<protein>
    <submittedName>
        <fullName evidence="2">Uncharacterized protein</fullName>
    </submittedName>
</protein>
<proteinExistence type="predicted"/>
<sequence length="40" mass="4819">MENSGKRIRNLEEKIVNLKKMINTLEYRLEIVKSKTQLEK</sequence>
<dbReference type="HOGENOM" id="CLU_219294_0_0_9"/>
<keyword evidence="1" id="KW-0175">Coiled coil</keyword>
<name>C2Y471_BACMY</name>
<dbReference type="EMBL" id="ACMP01000230">
    <property type="protein sequence ID" value="EEL67282.1"/>
    <property type="molecule type" value="Genomic_DNA"/>
</dbReference>
<evidence type="ECO:0000313" key="2">
    <source>
        <dbReference type="EMBL" id="EEL67282.1"/>
    </source>
</evidence>
<dbReference type="AlphaFoldDB" id="C2Y471"/>
<dbReference type="Proteomes" id="UP000001753">
    <property type="component" value="Chromosome"/>
</dbReference>
<evidence type="ECO:0000256" key="1">
    <source>
        <dbReference type="SAM" id="Coils"/>
    </source>
</evidence>
<comment type="caution">
    <text evidence="2">The sequence shown here is derived from an EMBL/GenBank/DDBJ whole genome shotgun (WGS) entry which is preliminary data.</text>
</comment>
<reference evidence="2" key="1">
    <citation type="journal article" date="2012" name="Genome Res.">
        <title>Genomic characterization of the Bacillus cereus sensu lato species: Backdrop to the evolution of Bacillus anthracis.</title>
        <authorList>
            <person name="Zwick M.E."/>
            <person name="Joseph S.J."/>
            <person name="Didelot X."/>
            <person name="Chen P.E."/>
            <person name="Bishop-Lilly K.A."/>
            <person name="Stewart A.C."/>
            <person name="Willner K."/>
            <person name="Nolan N."/>
            <person name="Lentz S."/>
            <person name="Thomason M.K."/>
            <person name="Sozhamannan S."/>
            <person name="Mateczun A.J."/>
            <person name="Du L."/>
            <person name="Read T.D."/>
        </authorList>
    </citation>
    <scope>NUCLEOTIDE SEQUENCE [LARGE SCALE GENOMIC DNA]</scope>
    <source>
        <strain evidence="2">AH603</strain>
    </source>
</reference>
<organism evidence="2">
    <name type="scientific">Bacillus mycoides</name>
    <dbReference type="NCBI Taxonomy" id="1405"/>
    <lineage>
        <taxon>Bacteria</taxon>
        <taxon>Bacillati</taxon>
        <taxon>Bacillota</taxon>
        <taxon>Bacilli</taxon>
        <taxon>Bacillales</taxon>
        <taxon>Bacillaceae</taxon>
        <taxon>Bacillus</taxon>
        <taxon>Bacillus cereus group</taxon>
    </lineage>
</organism>
<accession>C2Y471</accession>
<feature type="coiled-coil region" evidence="1">
    <location>
        <begin position="1"/>
        <end position="28"/>
    </location>
</feature>
<gene>
    <name evidence="2" type="ORF">bcere0026_57880</name>
</gene>